<name>A0A183J6C7_9BILA</name>
<evidence type="ECO:0000313" key="3">
    <source>
        <dbReference type="WBParaSite" id="SBAD_0001181101-mRNA-1"/>
    </source>
</evidence>
<organism evidence="3">
    <name type="scientific">Soboliphyme baturini</name>
    <dbReference type="NCBI Taxonomy" id="241478"/>
    <lineage>
        <taxon>Eukaryota</taxon>
        <taxon>Metazoa</taxon>
        <taxon>Ecdysozoa</taxon>
        <taxon>Nematoda</taxon>
        <taxon>Enoplea</taxon>
        <taxon>Dorylaimia</taxon>
        <taxon>Dioctophymatida</taxon>
        <taxon>Dioctophymatoidea</taxon>
        <taxon>Soboliphymatidae</taxon>
        <taxon>Soboliphyme</taxon>
    </lineage>
</organism>
<dbReference type="EMBL" id="UZAM01015630">
    <property type="protein sequence ID" value="VDP39966.1"/>
    <property type="molecule type" value="Genomic_DNA"/>
</dbReference>
<keyword evidence="2" id="KW-1185">Reference proteome</keyword>
<sequence>MGFLRRVAGLTRLDMAQNSDIRKSLGIQPLLLQIEKSLLRWLGHVLRMRSERKARHLFFSNPTAGSDSVADCRSVDVRSLRCHAPGYQKAMSRFCSLTIRSVPQSSNSLRTRATTEPV</sequence>
<evidence type="ECO:0000313" key="2">
    <source>
        <dbReference type="Proteomes" id="UP000270296"/>
    </source>
</evidence>
<reference evidence="1 2" key="2">
    <citation type="submission" date="2018-11" db="EMBL/GenBank/DDBJ databases">
        <authorList>
            <consortium name="Pathogen Informatics"/>
        </authorList>
    </citation>
    <scope>NUCLEOTIDE SEQUENCE [LARGE SCALE GENOMIC DNA]</scope>
</reference>
<accession>A0A183J6C7</accession>
<dbReference type="AlphaFoldDB" id="A0A183J6C7"/>
<protein>
    <submittedName>
        <fullName evidence="1 3">Uncharacterized protein</fullName>
    </submittedName>
</protein>
<dbReference type="OrthoDB" id="425681at2759"/>
<gene>
    <name evidence="1" type="ORF">SBAD_LOCUS11425</name>
</gene>
<dbReference type="WBParaSite" id="SBAD_0001181101-mRNA-1">
    <property type="protein sequence ID" value="SBAD_0001181101-mRNA-1"/>
    <property type="gene ID" value="SBAD_0001181101"/>
</dbReference>
<proteinExistence type="predicted"/>
<dbReference type="Proteomes" id="UP000270296">
    <property type="component" value="Unassembled WGS sequence"/>
</dbReference>
<reference evidence="3" key="1">
    <citation type="submission" date="2016-06" db="UniProtKB">
        <authorList>
            <consortium name="WormBaseParasite"/>
        </authorList>
    </citation>
    <scope>IDENTIFICATION</scope>
</reference>
<evidence type="ECO:0000313" key="1">
    <source>
        <dbReference type="EMBL" id="VDP39966.1"/>
    </source>
</evidence>